<protein>
    <submittedName>
        <fullName evidence="2">Uncharacterized protein</fullName>
    </submittedName>
</protein>
<comment type="caution">
    <text evidence="2">The sequence shown here is derived from an EMBL/GenBank/DDBJ whole genome shotgun (WGS) entry which is preliminary data.</text>
</comment>
<reference evidence="2" key="1">
    <citation type="submission" date="2018-11" db="EMBL/GenBank/DDBJ databases">
        <authorList>
            <consortium name="Pathogen Informatics"/>
        </authorList>
    </citation>
    <scope>NUCLEOTIDE SEQUENCE</scope>
</reference>
<evidence type="ECO:0000313" key="2">
    <source>
        <dbReference type="EMBL" id="VEL06703.1"/>
    </source>
</evidence>
<proteinExistence type="predicted"/>
<dbReference type="EMBL" id="CAAALY010000264">
    <property type="protein sequence ID" value="VEL06703.1"/>
    <property type="molecule type" value="Genomic_DNA"/>
</dbReference>
<organism evidence="2 3">
    <name type="scientific">Protopolystoma xenopodis</name>
    <dbReference type="NCBI Taxonomy" id="117903"/>
    <lineage>
        <taxon>Eukaryota</taxon>
        <taxon>Metazoa</taxon>
        <taxon>Spiralia</taxon>
        <taxon>Lophotrochozoa</taxon>
        <taxon>Platyhelminthes</taxon>
        <taxon>Monogenea</taxon>
        <taxon>Polyopisthocotylea</taxon>
        <taxon>Polystomatidea</taxon>
        <taxon>Polystomatidae</taxon>
        <taxon>Protopolystoma</taxon>
    </lineage>
</organism>
<dbReference type="AlphaFoldDB" id="A0A3S4ZTI2"/>
<accession>A0A3S4ZTI2</accession>
<evidence type="ECO:0000256" key="1">
    <source>
        <dbReference type="SAM" id="MobiDB-lite"/>
    </source>
</evidence>
<gene>
    <name evidence="2" type="ORF">PXEA_LOCUS143</name>
</gene>
<feature type="region of interest" description="Disordered" evidence="1">
    <location>
        <begin position="110"/>
        <end position="131"/>
    </location>
</feature>
<name>A0A3S4ZTI2_9PLAT</name>
<sequence>MMRHKCVSPHPHTHFPDASVLTTHLPQIRLAVGLYHPVSLAVRTGDLALPCFLSSEVPSVQESQFEAFESTEPLQTTTMAHRGDLLPGRLVNDFHLPFSVRLVQYSPSKQVPENLLDPPPDQADKESATVYQNSDRKLYSRLRHVGI</sequence>
<keyword evidence="3" id="KW-1185">Reference proteome</keyword>
<dbReference type="Proteomes" id="UP000784294">
    <property type="component" value="Unassembled WGS sequence"/>
</dbReference>
<evidence type="ECO:0000313" key="3">
    <source>
        <dbReference type="Proteomes" id="UP000784294"/>
    </source>
</evidence>